<keyword evidence="2 4" id="KW-0808">Transferase</keyword>
<dbReference type="InterPro" id="IPR011004">
    <property type="entry name" value="Trimer_LpxA-like_sf"/>
</dbReference>
<gene>
    <name evidence="4" type="ORF">BU202_00690</name>
</gene>
<accession>A0A1Q8EAM1</accession>
<dbReference type="RefSeq" id="WP_075103885.1">
    <property type="nucleotide sequence ID" value="NZ_MSJM01000001.1"/>
</dbReference>
<dbReference type="SUPFAM" id="SSF51161">
    <property type="entry name" value="Trimeric LpxA-like enzymes"/>
    <property type="match status" value="1"/>
</dbReference>
<comment type="caution">
    <text evidence="4">The sequence shown here is derived from an EMBL/GenBank/DDBJ whole genome shotgun (WGS) entry which is preliminary data.</text>
</comment>
<organism evidence="4 5">
    <name type="scientific">Streptococcus cuniculi</name>
    <dbReference type="NCBI Taxonomy" id="1432788"/>
    <lineage>
        <taxon>Bacteria</taxon>
        <taxon>Bacillati</taxon>
        <taxon>Bacillota</taxon>
        <taxon>Bacilli</taxon>
        <taxon>Lactobacillales</taxon>
        <taxon>Streptococcaceae</taxon>
        <taxon>Streptococcus</taxon>
    </lineage>
</organism>
<dbReference type="InterPro" id="IPR051159">
    <property type="entry name" value="Hexapeptide_acetyltransf"/>
</dbReference>
<keyword evidence="5" id="KW-1185">Reference proteome</keyword>
<sequence length="189" mass="19951">MDIQTFLEKMKTGQEVLAGSAEHEVMHALSQRALKITMALNNSYHSPEEVVALMQELTGQQIGENFTLFPPFSTDCGRNIVIGNDVFINAGCKFQDQGGITIGDWTLIGHNVVIATLNHSFEVAKRGNLLPAAVTIGQDVWIGANATICPGVTIGDGAVIAAGAVVTKDVPAKTLVGGIPAKVLKEIGE</sequence>
<evidence type="ECO:0000313" key="5">
    <source>
        <dbReference type="Proteomes" id="UP000186890"/>
    </source>
</evidence>
<reference evidence="5" key="1">
    <citation type="submission" date="2016-12" db="EMBL/GenBank/DDBJ databases">
        <authorList>
            <person name="Gulvik C.A."/>
        </authorList>
    </citation>
    <scope>NUCLEOTIDE SEQUENCE [LARGE SCALE GENOMIC DNA]</scope>
    <source>
        <strain evidence="5">NED12-00049-6B</strain>
    </source>
</reference>
<dbReference type="GO" id="GO:0008374">
    <property type="term" value="F:O-acyltransferase activity"/>
    <property type="evidence" value="ECO:0007669"/>
    <property type="project" value="TreeGrafter"/>
</dbReference>
<dbReference type="PANTHER" id="PTHR23416:SF23">
    <property type="entry name" value="ACETYLTRANSFERASE C18B11.09C-RELATED"/>
    <property type="match status" value="1"/>
</dbReference>
<dbReference type="Proteomes" id="UP000186890">
    <property type="component" value="Unassembled WGS sequence"/>
</dbReference>
<keyword evidence="3" id="KW-0677">Repeat</keyword>
<dbReference type="PANTHER" id="PTHR23416">
    <property type="entry name" value="SIALIC ACID SYNTHASE-RELATED"/>
    <property type="match status" value="1"/>
</dbReference>
<dbReference type="CDD" id="cd03357">
    <property type="entry name" value="LbH_MAT_GAT"/>
    <property type="match status" value="1"/>
</dbReference>
<protein>
    <submittedName>
        <fullName evidence="4">Acetyltransferase</fullName>
    </submittedName>
</protein>
<dbReference type="OrthoDB" id="9812571at2"/>
<dbReference type="EMBL" id="MSJM01000001">
    <property type="protein sequence ID" value="OLF48840.1"/>
    <property type="molecule type" value="Genomic_DNA"/>
</dbReference>
<dbReference type="Gene3D" id="2.160.10.10">
    <property type="entry name" value="Hexapeptide repeat proteins"/>
    <property type="match status" value="1"/>
</dbReference>
<evidence type="ECO:0000256" key="2">
    <source>
        <dbReference type="ARBA" id="ARBA00022679"/>
    </source>
</evidence>
<dbReference type="Pfam" id="PF00132">
    <property type="entry name" value="Hexapep"/>
    <property type="match status" value="1"/>
</dbReference>
<dbReference type="PROSITE" id="PS00101">
    <property type="entry name" value="HEXAPEP_TRANSFERASES"/>
    <property type="match status" value="1"/>
</dbReference>
<dbReference type="AlphaFoldDB" id="A0A1Q8EAM1"/>
<dbReference type="InterPro" id="IPR018357">
    <property type="entry name" value="Hexapep_transf_CS"/>
</dbReference>
<evidence type="ECO:0000256" key="1">
    <source>
        <dbReference type="ARBA" id="ARBA00007274"/>
    </source>
</evidence>
<evidence type="ECO:0000313" key="4">
    <source>
        <dbReference type="EMBL" id="OLF48840.1"/>
    </source>
</evidence>
<dbReference type="InterPro" id="IPR001451">
    <property type="entry name" value="Hexapep"/>
</dbReference>
<evidence type="ECO:0000256" key="3">
    <source>
        <dbReference type="ARBA" id="ARBA00022737"/>
    </source>
</evidence>
<name>A0A1Q8EAM1_9STRE</name>
<proteinExistence type="inferred from homology"/>
<comment type="similarity">
    <text evidence="1">Belongs to the transferase hexapeptide repeat family.</text>
</comment>